<comment type="cofactor">
    <cofactor evidence="1">
        <name>Zn(2+)</name>
        <dbReference type="ChEBI" id="CHEBI:29105"/>
    </cofactor>
</comment>
<name>A0A7G9RDA8_9ACTN</name>
<dbReference type="EMBL" id="CP060713">
    <property type="protein sequence ID" value="QNN53583.1"/>
    <property type="molecule type" value="Genomic_DNA"/>
</dbReference>
<dbReference type="PANTHER" id="PTHR43401">
    <property type="entry name" value="L-THREONINE 3-DEHYDROGENASE"/>
    <property type="match status" value="1"/>
</dbReference>
<dbReference type="Pfam" id="PF00107">
    <property type="entry name" value="ADH_zinc_N"/>
    <property type="match status" value="1"/>
</dbReference>
<keyword evidence="6" id="KW-1185">Reference proteome</keyword>
<dbReference type="RefSeq" id="WP_187579425.1">
    <property type="nucleotide sequence ID" value="NZ_CP060713.1"/>
</dbReference>
<dbReference type="Proteomes" id="UP000515947">
    <property type="component" value="Chromosome"/>
</dbReference>
<keyword evidence="2" id="KW-0560">Oxidoreductase</keyword>
<evidence type="ECO:0000259" key="4">
    <source>
        <dbReference type="Pfam" id="PF08240"/>
    </source>
</evidence>
<dbReference type="Gene3D" id="3.40.50.720">
    <property type="entry name" value="NAD(P)-binding Rossmann-like Domain"/>
    <property type="match status" value="1"/>
</dbReference>
<dbReference type="InterPro" id="IPR013149">
    <property type="entry name" value="ADH-like_C"/>
</dbReference>
<dbReference type="InterPro" id="IPR050129">
    <property type="entry name" value="Zn_alcohol_dh"/>
</dbReference>
<accession>A0A7G9RDA8</accession>
<organism evidence="5 6">
    <name type="scientific">Nocardioides mesophilus</name>
    <dbReference type="NCBI Taxonomy" id="433659"/>
    <lineage>
        <taxon>Bacteria</taxon>
        <taxon>Bacillati</taxon>
        <taxon>Actinomycetota</taxon>
        <taxon>Actinomycetes</taxon>
        <taxon>Propionibacteriales</taxon>
        <taxon>Nocardioidaceae</taxon>
        <taxon>Nocardioides</taxon>
    </lineage>
</organism>
<dbReference type="GO" id="GO:0016491">
    <property type="term" value="F:oxidoreductase activity"/>
    <property type="evidence" value="ECO:0007669"/>
    <property type="project" value="UniProtKB-KW"/>
</dbReference>
<reference evidence="5 6" key="1">
    <citation type="submission" date="2020-08" db="EMBL/GenBank/DDBJ databases">
        <title>Genome sequence of Nocardioides mesophilus KACC 16243T.</title>
        <authorList>
            <person name="Hyun D.-W."/>
            <person name="Bae J.-W."/>
        </authorList>
    </citation>
    <scope>NUCLEOTIDE SEQUENCE [LARGE SCALE GENOMIC DNA]</scope>
    <source>
        <strain evidence="5 6">KACC 16243</strain>
    </source>
</reference>
<dbReference type="InterPro" id="IPR011032">
    <property type="entry name" value="GroES-like_sf"/>
</dbReference>
<evidence type="ECO:0000313" key="5">
    <source>
        <dbReference type="EMBL" id="QNN53583.1"/>
    </source>
</evidence>
<dbReference type="Gene3D" id="3.90.180.10">
    <property type="entry name" value="Medium-chain alcohol dehydrogenases, catalytic domain"/>
    <property type="match status" value="1"/>
</dbReference>
<dbReference type="InterPro" id="IPR013154">
    <property type="entry name" value="ADH-like_N"/>
</dbReference>
<dbReference type="KEGG" id="nmes:H9L09_03910"/>
<dbReference type="InterPro" id="IPR036291">
    <property type="entry name" value="NAD(P)-bd_dom_sf"/>
</dbReference>
<evidence type="ECO:0000256" key="2">
    <source>
        <dbReference type="ARBA" id="ARBA00023002"/>
    </source>
</evidence>
<evidence type="ECO:0000313" key="6">
    <source>
        <dbReference type="Proteomes" id="UP000515947"/>
    </source>
</evidence>
<dbReference type="Pfam" id="PF08240">
    <property type="entry name" value="ADH_N"/>
    <property type="match status" value="1"/>
</dbReference>
<dbReference type="AlphaFoldDB" id="A0A7G9RDA8"/>
<dbReference type="PANTHER" id="PTHR43401:SF2">
    <property type="entry name" value="L-THREONINE 3-DEHYDROGENASE"/>
    <property type="match status" value="1"/>
</dbReference>
<dbReference type="SUPFAM" id="SSF50129">
    <property type="entry name" value="GroES-like"/>
    <property type="match status" value="1"/>
</dbReference>
<dbReference type="SUPFAM" id="SSF51735">
    <property type="entry name" value="NAD(P)-binding Rossmann-fold domains"/>
    <property type="match status" value="1"/>
</dbReference>
<gene>
    <name evidence="5" type="ORF">H9L09_03910</name>
</gene>
<feature type="domain" description="Alcohol dehydrogenase-like C-terminal" evidence="3">
    <location>
        <begin position="192"/>
        <end position="332"/>
    </location>
</feature>
<proteinExistence type="predicted"/>
<evidence type="ECO:0000256" key="1">
    <source>
        <dbReference type="ARBA" id="ARBA00001947"/>
    </source>
</evidence>
<protein>
    <submittedName>
        <fullName evidence="5">Zinc-binding dehydrogenase</fullName>
    </submittedName>
</protein>
<sequence>MTRDRLTRAARIHGRDKVAVSEFELPATGADELLLRVVSSSMCLSTYKALSLGEEHKRVPDDVGDVPVMTGHEFAGVVEEVGSELTGRFTTGQSVAILPTMGLPSGYSPGYSYPYFGGDATYCIVPKVAIDKGCVLPYPESYFANASLAEPMSCIIGALHANYHTQPLVWEHQMGIRSGGSLALLGCGGAMGIGAIDYALHGPYHPSLVVAVDVSAERLQRLRRLFPPEEALARGTRLVFLDATGIDAKQALLQLADGQGYDDVVVFAASKALAETGDAILAQDGCLNFFAGPTDRSFAASLNLYNVHYESTHVVGTSGGSRSDMEESLRLSASGDINPSRMVTHVGGLDAVPDALSTLPDFTGGKILIYPHIDMELTAIADFAAAGDSRLARLAELCAPHDNIWNRDAEAYVLEAFAPRTGGPTR</sequence>
<evidence type="ECO:0000259" key="3">
    <source>
        <dbReference type="Pfam" id="PF00107"/>
    </source>
</evidence>
<feature type="domain" description="Alcohol dehydrogenase-like N-terminal" evidence="4">
    <location>
        <begin position="29"/>
        <end position="127"/>
    </location>
</feature>